<keyword evidence="4" id="KW-0378">Hydrolase</keyword>
<protein>
    <submittedName>
        <fullName evidence="9">NLPC/P60 domain-containing protein</fullName>
    </submittedName>
</protein>
<dbReference type="InterPro" id="IPR051202">
    <property type="entry name" value="Peptidase_C40"/>
</dbReference>
<dbReference type="Pfam" id="PF24568">
    <property type="entry name" value="CC_PcsB"/>
    <property type="match status" value="1"/>
</dbReference>
<evidence type="ECO:0000256" key="6">
    <source>
        <dbReference type="SAM" id="MobiDB-lite"/>
    </source>
</evidence>
<keyword evidence="2" id="KW-0645">Protease</keyword>
<organism evidence="9 10">
    <name type="scientific">Butyrivibrio proteoclasticus (strain ATCC 51982 / DSM 14932 / B316)</name>
    <name type="common">Clostridium proteoclasticum</name>
    <dbReference type="NCBI Taxonomy" id="515622"/>
    <lineage>
        <taxon>Bacteria</taxon>
        <taxon>Bacillati</taxon>
        <taxon>Bacillota</taxon>
        <taxon>Clostridia</taxon>
        <taxon>Lachnospirales</taxon>
        <taxon>Lachnospiraceae</taxon>
        <taxon>Butyrivibrio</taxon>
    </lineage>
</organism>
<dbReference type="SUPFAM" id="SSF54001">
    <property type="entry name" value="Cysteine proteinases"/>
    <property type="match status" value="1"/>
</dbReference>
<keyword evidence="10" id="KW-1185">Reference proteome</keyword>
<dbReference type="GO" id="GO:0006508">
    <property type="term" value="P:proteolysis"/>
    <property type="evidence" value="ECO:0007669"/>
    <property type="project" value="UniProtKB-KW"/>
</dbReference>
<evidence type="ECO:0000256" key="5">
    <source>
        <dbReference type="ARBA" id="ARBA00022807"/>
    </source>
</evidence>
<dbReference type="Gene3D" id="3.90.1720.10">
    <property type="entry name" value="endopeptidase domain like (from Nostoc punctiforme)"/>
    <property type="match status" value="1"/>
</dbReference>
<dbReference type="HOGENOM" id="CLU_034085_0_2_9"/>
<evidence type="ECO:0000313" key="9">
    <source>
        <dbReference type="EMBL" id="ADL35512.1"/>
    </source>
</evidence>
<proteinExistence type="inferred from homology"/>
<keyword evidence="5" id="KW-0788">Thiol protease</keyword>
<feature type="region of interest" description="Disordered" evidence="6">
    <location>
        <begin position="33"/>
        <end position="87"/>
    </location>
</feature>
<feature type="domain" description="NlpC/P60" evidence="8">
    <location>
        <begin position="336"/>
        <end position="449"/>
    </location>
</feature>
<evidence type="ECO:0000313" key="10">
    <source>
        <dbReference type="Proteomes" id="UP000001299"/>
    </source>
</evidence>
<evidence type="ECO:0000259" key="8">
    <source>
        <dbReference type="PROSITE" id="PS51935"/>
    </source>
</evidence>
<feature type="compositionally biased region" description="Basic and acidic residues" evidence="6">
    <location>
        <begin position="279"/>
        <end position="296"/>
    </location>
</feature>
<dbReference type="InterPro" id="IPR057309">
    <property type="entry name" value="PcsB_CC"/>
</dbReference>
<dbReference type="RefSeq" id="WP_013282165.1">
    <property type="nucleotide sequence ID" value="NC_014387.1"/>
</dbReference>
<dbReference type="InterPro" id="IPR038765">
    <property type="entry name" value="Papain-like_cys_pep_sf"/>
</dbReference>
<dbReference type="EMBL" id="CP001810">
    <property type="protein sequence ID" value="ADL35512.1"/>
    <property type="molecule type" value="Genomic_DNA"/>
</dbReference>
<evidence type="ECO:0000256" key="2">
    <source>
        <dbReference type="ARBA" id="ARBA00022670"/>
    </source>
</evidence>
<dbReference type="eggNOG" id="COG3883">
    <property type="taxonomic scope" value="Bacteria"/>
</dbReference>
<dbReference type="PANTHER" id="PTHR47053:SF1">
    <property type="entry name" value="MUREIN DD-ENDOPEPTIDASE MEPH-RELATED"/>
    <property type="match status" value="1"/>
</dbReference>
<dbReference type="PROSITE" id="PS51935">
    <property type="entry name" value="NLPC_P60"/>
    <property type="match status" value="1"/>
</dbReference>
<dbReference type="KEGG" id="bpb:bpr_I2781"/>
<dbReference type="Proteomes" id="UP000001299">
    <property type="component" value="Chromosome 1"/>
</dbReference>
<dbReference type="Gene3D" id="6.10.250.3150">
    <property type="match status" value="1"/>
</dbReference>
<feature type="region of interest" description="Disordered" evidence="6">
    <location>
        <begin position="279"/>
        <end position="333"/>
    </location>
</feature>
<comment type="similarity">
    <text evidence="1">Belongs to the peptidase C40 family.</text>
</comment>
<accession>E0RZU6</accession>
<dbReference type="PANTHER" id="PTHR47053">
    <property type="entry name" value="MUREIN DD-ENDOPEPTIDASE MEPH-RELATED"/>
    <property type="match status" value="1"/>
</dbReference>
<feature type="compositionally biased region" description="Gly residues" evidence="6">
    <location>
        <begin position="314"/>
        <end position="325"/>
    </location>
</feature>
<dbReference type="AlphaFoldDB" id="E0RZU6"/>
<feature type="compositionally biased region" description="Basic and acidic residues" evidence="6">
    <location>
        <begin position="33"/>
        <end position="65"/>
    </location>
</feature>
<name>E0RZU6_BUTPB</name>
<dbReference type="eggNOG" id="COG0791">
    <property type="taxonomic scope" value="Bacteria"/>
</dbReference>
<keyword evidence="3 7" id="KW-0732">Signal</keyword>
<evidence type="ECO:0000256" key="1">
    <source>
        <dbReference type="ARBA" id="ARBA00007074"/>
    </source>
</evidence>
<feature type="signal peptide" evidence="7">
    <location>
        <begin position="1"/>
        <end position="23"/>
    </location>
</feature>
<sequence length="449" mass="49088">MKKRNKILFKIIALALVMSFSIAEPVAVYAKTSEELEQDQKKLEQEEKALEKQKKDLEKQSKDSQNKLNSANSKIGDYSEAKEDTQEAIDETNTELVGLMADIEMIKEDIAYKEELIDKTQKEYDEAKEHEETLYAAMVQRVKYMYEKGNLSYVQILLTATSYSDALNKVNFVENLYEYDRIKLAEYVAAKEAAQAYGEQLEGEKAELETSQYELEQEQEYMEELLAQYKATYADYEVKIAKAKQDAAVYTAQIKSQQSGIASLQKQIEAKQKEVDEAKKATQEAKAAEDAAKAEAEGNGTGNTDVASGDSGQISGGSGSSGSGSGSSKSYSSPGSLSGSNVASYACQFVGNPYVAGGTSLTNGADCSGFVQSVYKAFGVSVPRTSWAQGSYGREVSYSDAQPGDVIYYGGHVGIYIGGGQIVHASTQKTGIKYSPATYRSIISVRRFI</sequence>
<gene>
    <name evidence="9" type="ordered locus">bpr_I2781</name>
</gene>
<feature type="chain" id="PRO_5039637265" evidence="7">
    <location>
        <begin position="24"/>
        <end position="449"/>
    </location>
</feature>
<dbReference type="STRING" id="515622.bpr_I2781"/>
<dbReference type="InterPro" id="IPR000064">
    <property type="entry name" value="NLP_P60_dom"/>
</dbReference>
<reference evidence="9 10" key="1">
    <citation type="journal article" date="2010" name="PLoS ONE">
        <title>The glycobiome of the rumen bacterium Butyrivibrio proteoclasticus B316(T) highlights adaptation to a polysaccharide-rich environment.</title>
        <authorList>
            <person name="Kelly W.J."/>
            <person name="Leahy S.C."/>
            <person name="Altermann E."/>
            <person name="Yeoman C.J."/>
            <person name="Dunne J.C."/>
            <person name="Kong Z."/>
            <person name="Pacheco D.M."/>
            <person name="Li D."/>
            <person name="Noel S.J."/>
            <person name="Moon C.D."/>
            <person name="Cookson A.L."/>
            <person name="Attwood G.T."/>
        </authorList>
    </citation>
    <scope>NUCLEOTIDE SEQUENCE [LARGE SCALE GENOMIC DNA]</scope>
    <source>
        <strain evidence="10">ATCC 51982 / DSM 14932 / B316</strain>
    </source>
</reference>
<dbReference type="GO" id="GO:0008234">
    <property type="term" value="F:cysteine-type peptidase activity"/>
    <property type="evidence" value="ECO:0007669"/>
    <property type="project" value="UniProtKB-KW"/>
</dbReference>
<evidence type="ECO:0000256" key="3">
    <source>
        <dbReference type="ARBA" id="ARBA00022729"/>
    </source>
</evidence>
<evidence type="ECO:0000256" key="7">
    <source>
        <dbReference type="SAM" id="SignalP"/>
    </source>
</evidence>
<evidence type="ECO:0000256" key="4">
    <source>
        <dbReference type="ARBA" id="ARBA00022801"/>
    </source>
</evidence>
<dbReference type="Pfam" id="PF00877">
    <property type="entry name" value="NLPC_P60"/>
    <property type="match status" value="1"/>
</dbReference>